<evidence type="ECO:0000313" key="3">
    <source>
        <dbReference type="Proteomes" id="UP000265520"/>
    </source>
</evidence>
<keyword evidence="3" id="KW-1185">Reference proteome</keyword>
<feature type="non-terminal residue" evidence="2">
    <location>
        <position position="43"/>
    </location>
</feature>
<reference evidence="2 3" key="1">
    <citation type="journal article" date="2018" name="Front. Plant Sci.">
        <title>Red Clover (Trifolium pratense) and Zigzag Clover (T. medium) - A Picture of Genomic Similarities and Differences.</title>
        <authorList>
            <person name="Dluhosova J."/>
            <person name="Istvanek J."/>
            <person name="Nedelnik J."/>
            <person name="Repkova J."/>
        </authorList>
    </citation>
    <scope>NUCLEOTIDE SEQUENCE [LARGE SCALE GENOMIC DNA]</scope>
    <source>
        <strain evidence="3">cv. 10/8</strain>
        <tissue evidence="2">Leaf</tissue>
    </source>
</reference>
<accession>A0A392VGL5</accession>
<dbReference type="Proteomes" id="UP000265520">
    <property type="component" value="Unassembled WGS sequence"/>
</dbReference>
<evidence type="ECO:0000313" key="2">
    <source>
        <dbReference type="EMBL" id="MCI87548.1"/>
    </source>
</evidence>
<sequence length="43" mass="4838">MKFRAPERQAVQVRLQKNDGLEGIPKKRLRLDGESEVTNDSAG</sequence>
<evidence type="ECO:0000256" key="1">
    <source>
        <dbReference type="SAM" id="MobiDB-lite"/>
    </source>
</evidence>
<protein>
    <submittedName>
        <fullName evidence="2">Uncharacterized protein</fullName>
    </submittedName>
</protein>
<dbReference type="EMBL" id="LXQA011169004">
    <property type="protein sequence ID" value="MCI87548.1"/>
    <property type="molecule type" value="Genomic_DNA"/>
</dbReference>
<name>A0A392VGL5_9FABA</name>
<proteinExistence type="predicted"/>
<comment type="caution">
    <text evidence="2">The sequence shown here is derived from an EMBL/GenBank/DDBJ whole genome shotgun (WGS) entry which is preliminary data.</text>
</comment>
<organism evidence="2 3">
    <name type="scientific">Trifolium medium</name>
    <dbReference type="NCBI Taxonomy" id="97028"/>
    <lineage>
        <taxon>Eukaryota</taxon>
        <taxon>Viridiplantae</taxon>
        <taxon>Streptophyta</taxon>
        <taxon>Embryophyta</taxon>
        <taxon>Tracheophyta</taxon>
        <taxon>Spermatophyta</taxon>
        <taxon>Magnoliopsida</taxon>
        <taxon>eudicotyledons</taxon>
        <taxon>Gunneridae</taxon>
        <taxon>Pentapetalae</taxon>
        <taxon>rosids</taxon>
        <taxon>fabids</taxon>
        <taxon>Fabales</taxon>
        <taxon>Fabaceae</taxon>
        <taxon>Papilionoideae</taxon>
        <taxon>50 kb inversion clade</taxon>
        <taxon>NPAAA clade</taxon>
        <taxon>Hologalegina</taxon>
        <taxon>IRL clade</taxon>
        <taxon>Trifolieae</taxon>
        <taxon>Trifolium</taxon>
    </lineage>
</organism>
<dbReference type="AlphaFoldDB" id="A0A392VGL5"/>
<feature type="region of interest" description="Disordered" evidence="1">
    <location>
        <begin position="24"/>
        <end position="43"/>
    </location>
</feature>